<dbReference type="Proteomes" id="UP000552709">
    <property type="component" value="Unassembled WGS sequence"/>
</dbReference>
<dbReference type="Gene3D" id="3.40.50.11200">
    <property type="match status" value="1"/>
</dbReference>
<reference evidence="2 3" key="1">
    <citation type="submission" date="2020-08" db="EMBL/GenBank/DDBJ databases">
        <title>Genomic Encyclopedia of Type Strains, Phase IV (KMG-IV): sequencing the most valuable type-strain genomes for metagenomic binning, comparative biology and taxonomic classification.</title>
        <authorList>
            <person name="Goeker M."/>
        </authorList>
    </citation>
    <scope>NUCLEOTIDE SEQUENCE [LARGE SCALE GENOMIC DNA]</scope>
    <source>
        <strain evidence="2 3">DSM 27939</strain>
    </source>
</reference>
<evidence type="ECO:0000259" key="1">
    <source>
        <dbReference type="Pfam" id="PF08937"/>
    </source>
</evidence>
<dbReference type="InterPro" id="IPR015032">
    <property type="entry name" value="ThsB__TIR-like_domain"/>
</dbReference>
<feature type="domain" description="Thoeris protein ThsB TIR-like" evidence="1">
    <location>
        <begin position="6"/>
        <end position="99"/>
    </location>
</feature>
<evidence type="ECO:0000313" key="2">
    <source>
        <dbReference type="EMBL" id="MBB5366490.1"/>
    </source>
</evidence>
<dbReference type="AlphaFoldDB" id="A0A7W8K0Q2"/>
<accession>A0A7W8K0Q2</accession>
<evidence type="ECO:0000313" key="3">
    <source>
        <dbReference type="Proteomes" id="UP000552709"/>
    </source>
</evidence>
<dbReference type="Pfam" id="PF08937">
    <property type="entry name" value="ThsB_TIR"/>
    <property type="match status" value="1"/>
</dbReference>
<protein>
    <recommendedName>
        <fullName evidence="1">Thoeris protein ThsB TIR-like domain-containing protein</fullName>
    </recommendedName>
</protein>
<organism evidence="2 3">
    <name type="scientific">Deinococcus humi</name>
    <dbReference type="NCBI Taxonomy" id="662880"/>
    <lineage>
        <taxon>Bacteria</taxon>
        <taxon>Thermotogati</taxon>
        <taxon>Deinococcota</taxon>
        <taxon>Deinococci</taxon>
        <taxon>Deinococcales</taxon>
        <taxon>Deinococcaceae</taxon>
        <taxon>Deinococcus</taxon>
    </lineage>
</organism>
<gene>
    <name evidence="2" type="ORF">HNQ08_005622</name>
</gene>
<dbReference type="RefSeq" id="WP_184138551.1">
    <property type="nucleotide sequence ID" value="NZ_JACHFL010000052.1"/>
</dbReference>
<sequence>MPRSVFISYHHGNDQGYCDSFRNIFCNDFTQIFTDRSLQNSLDSEDPTYIDRTVRERYIHGSSVTIVLCGYETPFRKYIDWEISDTLLYNHALLALILPTCESTYNFATNQSGYRLPQRLQDNVDSGYAHTVLWTPDHVFMRAAVEQAINRKSFAAKRNTRPHMQRNSSRRGW</sequence>
<name>A0A7W8K0Q2_9DEIO</name>
<dbReference type="EMBL" id="JACHFL010000052">
    <property type="protein sequence ID" value="MBB5366490.1"/>
    <property type="molecule type" value="Genomic_DNA"/>
</dbReference>
<keyword evidence="3" id="KW-1185">Reference proteome</keyword>
<comment type="caution">
    <text evidence="2">The sequence shown here is derived from an EMBL/GenBank/DDBJ whole genome shotgun (WGS) entry which is preliminary data.</text>
</comment>
<proteinExistence type="predicted"/>